<keyword evidence="5" id="KW-0732">Signal</keyword>
<evidence type="ECO:0000256" key="3">
    <source>
        <dbReference type="ARBA" id="ARBA00022807"/>
    </source>
</evidence>
<dbReference type="Proteomes" id="UP001162741">
    <property type="component" value="Chromosome"/>
</dbReference>
<evidence type="ECO:0000256" key="5">
    <source>
        <dbReference type="SAM" id="SignalP"/>
    </source>
</evidence>
<dbReference type="InterPro" id="IPR038765">
    <property type="entry name" value="Papain-like_cys_pep_sf"/>
</dbReference>
<dbReference type="RefSeq" id="WP_264282203.1">
    <property type="nucleotide sequence ID" value="NZ_CP107006.1"/>
</dbReference>
<evidence type="ECO:0000313" key="6">
    <source>
        <dbReference type="EMBL" id="UYQ94282.1"/>
    </source>
</evidence>
<dbReference type="InterPro" id="IPR000169">
    <property type="entry name" value="Pept_cys_AS"/>
</dbReference>
<evidence type="ECO:0000256" key="4">
    <source>
        <dbReference type="PIRNR" id="PIRNR005700"/>
    </source>
</evidence>
<dbReference type="PIRSF" id="PIRSF005700">
    <property type="entry name" value="PepC"/>
    <property type="match status" value="1"/>
</dbReference>
<dbReference type="PANTHER" id="PTHR10363">
    <property type="entry name" value="BLEOMYCIN HYDROLASE"/>
    <property type="match status" value="1"/>
</dbReference>
<keyword evidence="4 6" id="KW-0031">Aminopeptidase</keyword>
<reference evidence="6" key="1">
    <citation type="submission" date="2022-10" db="EMBL/GenBank/DDBJ databases">
        <title>Chitinophaga sp. nov., isolated from soil.</title>
        <authorList>
            <person name="Jeon C.O."/>
        </authorList>
    </citation>
    <scope>NUCLEOTIDE SEQUENCE</scope>
    <source>
        <strain evidence="6">R8</strain>
    </source>
</reference>
<dbReference type="Gene3D" id="3.90.70.10">
    <property type="entry name" value="Cysteine proteinases"/>
    <property type="match status" value="1"/>
</dbReference>
<organism evidence="6 7">
    <name type="scientific">Chitinophaga horti</name>
    <dbReference type="NCBI Taxonomy" id="2920382"/>
    <lineage>
        <taxon>Bacteria</taxon>
        <taxon>Pseudomonadati</taxon>
        <taxon>Bacteroidota</taxon>
        <taxon>Chitinophagia</taxon>
        <taxon>Chitinophagales</taxon>
        <taxon>Chitinophagaceae</taxon>
        <taxon>Chitinophaga</taxon>
    </lineage>
</organism>
<accession>A0ABY6J6Q0</accession>
<evidence type="ECO:0000256" key="1">
    <source>
        <dbReference type="ARBA" id="ARBA00022670"/>
    </source>
</evidence>
<sequence length="379" mass="42017">MRKDILLALCMGASLPAMAQETQVNLSVKDQVTIVKNNKATPVKSQDMTGTCWCFSTTSLIESECMRKGQEQPDISEMFSVRNIYREKAENYILRQGYARFDEGGLGHDVIRAIARYGVVPESVYSGLKDGQTAHNHGKLVSTLKTYLDSVLKLKKPIPANWEDGVDQILDNALGKAPANFEYNGKSYTPQTYAKDVLKFTESDYVNLTSFTHHPFYQPFVVEVPDNFSNGAYYNLPLAEFVDAVKQSIGKGYTIMWDADVSNRGFKMEKGYALSPAGDSIPAATGFKPGMAEVQVTPAYRQQLFESLVTQDDHLMHITGLGKGDGGKDYFIVKNSWGTKTPKEGYIYVSEPYFAVNTVTVIVPKSSLDKALLTKLGIK</sequence>
<feature type="chain" id="PRO_5046761830" description="Aminopeptidase" evidence="5">
    <location>
        <begin position="20"/>
        <end position="379"/>
    </location>
</feature>
<dbReference type="SUPFAM" id="SSF54001">
    <property type="entry name" value="Cysteine proteinases"/>
    <property type="match status" value="1"/>
</dbReference>
<proteinExistence type="inferred from homology"/>
<comment type="similarity">
    <text evidence="4">Belongs to the peptidase C1 family.</text>
</comment>
<dbReference type="PROSITE" id="PS00139">
    <property type="entry name" value="THIOL_PROTEASE_CYS"/>
    <property type="match status" value="1"/>
</dbReference>
<feature type="signal peptide" evidence="5">
    <location>
        <begin position="1"/>
        <end position="19"/>
    </location>
</feature>
<dbReference type="InterPro" id="IPR004134">
    <property type="entry name" value="Peptidase_C1B"/>
</dbReference>
<keyword evidence="1 4" id="KW-0645">Protease</keyword>
<dbReference type="EMBL" id="CP107006">
    <property type="protein sequence ID" value="UYQ94282.1"/>
    <property type="molecule type" value="Genomic_DNA"/>
</dbReference>
<dbReference type="PANTHER" id="PTHR10363:SF2">
    <property type="entry name" value="BLEOMYCIN HYDROLASE"/>
    <property type="match status" value="1"/>
</dbReference>
<dbReference type="Pfam" id="PF03051">
    <property type="entry name" value="Peptidase_C1_2"/>
    <property type="match status" value="1"/>
</dbReference>
<protein>
    <recommendedName>
        <fullName evidence="4">Aminopeptidase</fullName>
    </recommendedName>
</protein>
<dbReference type="GO" id="GO:0004177">
    <property type="term" value="F:aminopeptidase activity"/>
    <property type="evidence" value="ECO:0007669"/>
    <property type="project" value="UniProtKB-KW"/>
</dbReference>
<evidence type="ECO:0000256" key="2">
    <source>
        <dbReference type="ARBA" id="ARBA00022801"/>
    </source>
</evidence>
<keyword evidence="7" id="KW-1185">Reference proteome</keyword>
<keyword evidence="2 4" id="KW-0378">Hydrolase</keyword>
<evidence type="ECO:0000313" key="7">
    <source>
        <dbReference type="Proteomes" id="UP001162741"/>
    </source>
</evidence>
<name>A0ABY6J6Q0_9BACT</name>
<gene>
    <name evidence="6" type="ORF">MKQ68_04145</name>
</gene>
<keyword evidence="3 4" id="KW-0788">Thiol protease</keyword>